<dbReference type="SUPFAM" id="SSF51735">
    <property type="entry name" value="NAD(P)-binding Rossmann-fold domains"/>
    <property type="match status" value="2"/>
</dbReference>
<keyword evidence="5" id="KW-1185">Reference proteome</keyword>
<dbReference type="Pfam" id="PF07885">
    <property type="entry name" value="Ion_trans_2"/>
    <property type="match status" value="1"/>
</dbReference>
<feature type="transmembrane region" description="Helical" evidence="2">
    <location>
        <begin position="84"/>
        <end position="103"/>
    </location>
</feature>
<dbReference type="InterPro" id="IPR003148">
    <property type="entry name" value="RCK_N"/>
</dbReference>
<name>A0ABW1IG52_9PSEU</name>
<dbReference type="InterPro" id="IPR050721">
    <property type="entry name" value="Trk_Ktr_HKT_K-transport"/>
</dbReference>
<dbReference type="Gene3D" id="1.10.287.70">
    <property type="match status" value="1"/>
</dbReference>
<dbReference type="PANTHER" id="PTHR43833:SF11">
    <property type="entry name" value="VOLTAGE-GATED POTASSIUM CHANNEL KCH"/>
    <property type="match status" value="1"/>
</dbReference>
<evidence type="ECO:0000256" key="1">
    <source>
        <dbReference type="ARBA" id="ARBA00004651"/>
    </source>
</evidence>
<dbReference type="PANTHER" id="PTHR43833">
    <property type="entry name" value="POTASSIUM CHANNEL PROTEIN 2-RELATED-RELATED"/>
    <property type="match status" value="1"/>
</dbReference>
<evidence type="ECO:0000313" key="4">
    <source>
        <dbReference type="EMBL" id="MFC5951798.1"/>
    </source>
</evidence>
<sequence>MGNPLLSFWMRLLGQDEDPGPRGRSRRLRRRIPMASAVEAEATIFLILRRMRAPLIVLITIFAISVFGLTLVPGRDAGGAPYRMSFFDAFYFMSYTASTIGFGEIPTTFTPAQRLWVTATIYLTVIGWAYAIGTLLALLQDRAFRRAIALQHFTRKVKRLREPFLLIVGHGRTGELLCGAFDALGRRVVVIDIAEERIDALELGSYRGDVPGLVADGRDPGHLGVAGLRSLQCEAVVALTDDDEANLAVAMTAALLRPDLPVVARTVSPAIAERMRAFGSPTVVNPFNRFGDHLRIAMRSPASYQLMTWLESGPGAELPARGRPPGEGHWVVCGYGRFGREVTDDLRAEGLDVTVVEPRGTAPEPHDGVTTVEGSGVDPAVLERAGVADAVGFVAATDNDTTNLSMVSDARRLNRSIYVAARQNRAANAALFDAMRIDSLLVPAEVVAHEVFAQLSTPLLWRFLQQVPHQGDGWASALVQRVTTHCGRRLPTLWKIRLNSSETPTLMGWLASGEARLGDVLRDPEDRGSRLAVVVLMVLRRGADGTEECLMGPDDDVVLAPDDELLLLGGTAARRGLDVTLMVDAAREYVRTGRRVPAGWVWRKLTRAGRE</sequence>
<keyword evidence="4" id="KW-0407">Ion channel</keyword>
<dbReference type="InterPro" id="IPR013099">
    <property type="entry name" value="K_chnl_dom"/>
</dbReference>
<comment type="subcellular location">
    <subcellularLocation>
        <location evidence="1">Cell membrane</location>
        <topology evidence="1">Multi-pass membrane protein</topology>
    </subcellularLocation>
</comment>
<feature type="domain" description="RCK N-terminal" evidence="3">
    <location>
        <begin position="327"/>
        <end position="441"/>
    </location>
</feature>
<dbReference type="InterPro" id="IPR036291">
    <property type="entry name" value="NAD(P)-bd_dom_sf"/>
</dbReference>
<evidence type="ECO:0000313" key="5">
    <source>
        <dbReference type="Proteomes" id="UP001596119"/>
    </source>
</evidence>
<dbReference type="SUPFAM" id="SSF81324">
    <property type="entry name" value="Voltage-gated potassium channels"/>
    <property type="match status" value="1"/>
</dbReference>
<accession>A0ABW1IG52</accession>
<organism evidence="4 5">
    <name type="scientific">Pseudonocardia lutea</name>
    <dbReference type="NCBI Taxonomy" id="2172015"/>
    <lineage>
        <taxon>Bacteria</taxon>
        <taxon>Bacillati</taxon>
        <taxon>Actinomycetota</taxon>
        <taxon>Actinomycetes</taxon>
        <taxon>Pseudonocardiales</taxon>
        <taxon>Pseudonocardiaceae</taxon>
        <taxon>Pseudonocardia</taxon>
    </lineage>
</organism>
<comment type="caution">
    <text evidence="4">The sequence shown here is derived from an EMBL/GenBank/DDBJ whole genome shotgun (WGS) entry which is preliminary data.</text>
</comment>
<protein>
    <submittedName>
        <fullName evidence="4">Potassium channel family protein</fullName>
    </submittedName>
</protein>
<dbReference type="PROSITE" id="PS51201">
    <property type="entry name" value="RCK_N"/>
    <property type="match status" value="2"/>
</dbReference>
<dbReference type="RefSeq" id="WP_379570097.1">
    <property type="nucleotide sequence ID" value="NZ_JBHSQK010000084.1"/>
</dbReference>
<proteinExistence type="predicted"/>
<feature type="domain" description="RCK N-terminal" evidence="3">
    <location>
        <begin position="161"/>
        <end position="285"/>
    </location>
</feature>
<dbReference type="Pfam" id="PF02254">
    <property type="entry name" value="TrkA_N"/>
    <property type="match status" value="2"/>
</dbReference>
<feature type="transmembrane region" description="Helical" evidence="2">
    <location>
        <begin position="115"/>
        <end position="139"/>
    </location>
</feature>
<keyword evidence="2" id="KW-1133">Transmembrane helix</keyword>
<keyword evidence="4" id="KW-0813">Transport</keyword>
<gene>
    <name evidence="4" type="ORF">ACFQH9_26400</name>
</gene>
<dbReference type="Gene3D" id="3.40.50.720">
    <property type="entry name" value="NAD(P)-binding Rossmann-like Domain"/>
    <property type="match status" value="2"/>
</dbReference>
<dbReference type="GO" id="GO:0034220">
    <property type="term" value="P:monoatomic ion transmembrane transport"/>
    <property type="evidence" value="ECO:0007669"/>
    <property type="project" value="UniProtKB-KW"/>
</dbReference>
<evidence type="ECO:0000256" key="2">
    <source>
        <dbReference type="SAM" id="Phobius"/>
    </source>
</evidence>
<keyword evidence="4" id="KW-0406">Ion transport</keyword>
<feature type="transmembrane region" description="Helical" evidence="2">
    <location>
        <begin position="54"/>
        <end position="72"/>
    </location>
</feature>
<reference evidence="5" key="1">
    <citation type="journal article" date="2019" name="Int. J. Syst. Evol. Microbiol.">
        <title>The Global Catalogue of Microorganisms (GCM) 10K type strain sequencing project: providing services to taxonomists for standard genome sequencing and annotation.</title>
        <authorList>
            <consortium name="The Broad Institute Genomics Platform"/>
            <consortium name="The Broad Institute Genome Sequencing Center for Infectious Disease"/>
            <person name="Wu L."/>
            <person name="Ma J."/>
        </authorList>
    </citation>
    <scope>NUCLEOTIDE SEQUENCE [LARGE SCALE GENOMIC DNA]</scope>
    <source>
        <strain evidence="5">CGMCC 4.7397</strain>
    </source>
</reference>
<keyword evidence="2" id="KW-0472">Membrane</keyword>
<evidence type="ECO:0000259" key="3">
    <source>
        <dbReference type="PROSITE" id="PS51201"/>
    </source>
</evidence>
<dbReference type="Proteomes" id="UP001596119">
    <property type="component" value="Unassembled WGS sequence"/>
</dbReference>
<keyword evidence="2" id="KW-0812">Transmembrane</keyword>
<dbReference type="EMBL" id="JBHSQK010000084">
    <property type="protein sequence ID" value="MFC5951798.1"/>
    <property type="molecule type" value="Genomic_DNA"/>
</dbReference>